<dbReference type="EMBL" id="JBHLVO010000001">
    <property type="protein sequence ID" value="MFC0269961.1"/>
    <property type="molecule type" value="Genomic_DNA"/>
</dbReference>
<keyword evidence="2" id="KW-1185">Reference proteome</keyword>
<name>A0ABV6G998_9BACI</name>
<dbReference type="RefSeq" id="WP_378929401.1">
    <property type="nucleotide sequence ID" value="NZ_JBHLVO010000001.1"/>
</dbReference>
<sequence length="377" mass="44345">MSQILCHIRVGKVTLHLYQILAGYTLLARQGIIKLTIETLKKHSSIHHPDNVLEVIINNEICVLYDLNDGYDNLLTDDQYYVDFMNNLLANCDFYFKRSYSKTYNQKLNHQNKICPLGLNYMVTTPRNVAHKPLPLEEYKERLKKLARNIPFTEYYNGKYKTTAFEDIPKKEVNQKILFMARLWDISGDNLLQNSRKSEERKYINYVRAECIRLCRKEFGDQFFGGVNPTPYANENYPDIVIDDKNITKRNNYLKKVKESAICISTMGLHESIGWKFAEYVAASKAIVTEELHYEVPGEFSEGKNYLTFNTPEQCVNQLYTLIDNKDYRYQMMVNNFEYYHQYVRPDRLILNSILTVLNKGRVNENEQNTHSIYAYI</sequence>
<protein>
    <submittedName>
        <fullName evidence="1">Glycosyltransferase family 1 protein</fullName>
    </submittedName>
</protein>
<comment type="caution">
    <text evidence="1">The sequence shown here is derived from an EMBL/GenBank/DDBJ whole genome shotgun (WGS) entry which is preliminary data.</text>
</comment>
<reference evidence="1 2" key="1">
    <citation type="submission" date="2024-09" db="EMBL/GenBank/DDBJ databases">
        <authorList>
            <person name="Sun Q."/>
            <person name="Mori K."/>
        </authorList>
    </citation>
    <scope>NUCLEOTIDE SEQUENCE [LARGE SCALE GENOMIC DNA]</scope>
    <source>
        <strain evidence="1 2">CCM 7228</strain>
    </source>
</reference>
<proteinExistence type="predicted"/>
<accession>A0ABV6G998</accession>
<dbReference type="Proteomes" id="UP001589854">
    <property type="component" value="Unassembled WGS sequence"/>
</dbReference>
<organism evidence="1 2">
    <name type="scientific">Metabacillus herbersteinensis</name>
    <dbReference type="NCBI Taxonomy" id="283816"/>
    <lineage>
        <taxon>Bacteria</taxon>
        <taxon>Bacillati</taxon>
        <taxon>Bacillota</taxon>
        <taxon>Bacilli</taxon>
        <taxon>Bacillales</taxon>
        <taxon>Bacillaceae</taxon>
        <taxon>Metabacillus</taxon>
    </lineage>
</organism>
<gene>
    <name evidence="1" type="ORF">ACFFIX_00620</name>
</gene>
<evidence type="ECO:0000313" key="2">
    <source>
        <dbReference type="Proteomes" id="UP001589854"/>
    </source>
</evidence>
<evidence type="ECO:0000313" key="1">
    <source>
        <dbReference type="EMBL" id="MFC0269961.1"/>
    </source>
</evidence>